<dbReference type="InterPro" id="IPR013114">
    <property type="entry name" value="FabA_FabZ"/>
</dbReference>
<dbReference type="Gene3D" id="3.10.129.10">
    <property type="entry name" value="Hotdog Thioesterase"/>
    <property type="match status" value="1"/>
</dbReference>
<organism evidence="1 2">
    <name type="scientific">Desmospora activa DSM 45169</name>
    <dbReference type="NCBI Taxonomy" id="1121389"/>
    <lineage>
        <taxon>Bacteria</taxon>
        <taxon>Bacillati</taxon>
        <taxon>Bacillota</taxon>
        <taxon>Bacilli</taxon>
        <taxon>Bacillales</taxon>
        <taxon>Thermoactinomycetaceae</taxon>
        <taxon>Desmospora</taxon>
    </lineage>
</organism>
<dbReference type="AlphaFoldDB" id="A0A2T4ZAD7"/>
<dbReference type="PANTHER" id="PTHR30272:SF3">
    <property type="entry name" value="(3R)-HYDROXYMYRISTOYL-[ACYL CARRIER PROTEIN] DEHYDRATASE"/>
    <property type="match status" value="1"/>
</dbReference>
<dbReference type="Proteomes" id="UP000241639">
    <property type="component" value="Unassembled WGS sequence"/>
</dbReference>
<name>A0A2T4ZAD7_9BACL</name>
<proteinExistence type="predicted"/>
<dbReference type="InterPro" id="IPR029069">
    <property type="entry name" value="HotDog_dom_sf"/>
</dbReference>
<dbReference type="PANTHER" id="PTHR30272">
    <property type="entry name" value="3-HYDROXYACYL-[ACYL-CARRIER-PROTEIN] DEHYDRATASE"/>
    <property type="match status" value="1"/>
</dbReference>
<evidence type="ECO:0000313" key="1">
    <source>
        <dbReference type="EMBL" id="PTM58825.1"/>
    </source>
</evidence>
<dbReference type="CDD" id="cd01288">
    <property type="entry name" value="FabZ"/>
    <property type="match status" value="1"/>
</dbReference>
<protein>
    <submittedName>
        <fullName evidence="1">3-hydroxyacyl-[acyl-carrier-protein] dehydratase</fullName>
    </submittedName>
</protein>
<dbReference type="EMBL" id="PZZP01000001">
    <property type="protein sequence ID" value="PTM58825.1"/>
    <property type="molecule type" value="Genomic_DNA"/>
</dbReference>
<dbReference type="SUPFAM" id="SSF54637">
    <property type="entry name" value="Thioesterase/thiol ester dehydrase-isomerase"/>
    <property type="match status" value="1"/>
</dbReference>
<dbReference type="Pfam" id="PF07977">
    <property type="entry name" value="FabA"/>
    <property type="match status" value="1"/>
</dbReference>
<accession>A0A2T4ZAD7</accession>
<dbReference type="RefSeq" id="WP_170105235.1">
    <property type="nucleotide sequence ID" value="NZ_PZZP01000001.1"/>
</dbReference>
<reference evidence="1 2" key="1">
    <citation type="submission" date="2018-04" db="EMBL/GenBank/DDBJ databases">
        <title>Genomic Encyclopedia of Archaeal and Bacterial Type Strains, Phase II (KMG-II): from individual species to whole genera.</title>
        <authorList>
            <person name="Goeker M."/>
        </authorList>
    </citation>
    <scope>NUCLEOTIDE SEQUENCE [LARGE SCALE GENOMIC DNA]</scope>
    <source>
        <strain evidence="1 2">DSM 45169</strain>
    </source>
</reference>
<comment type="caution">
    <text evidence="1">The sequence shown here is derived from an EMBL/GenBank/DDBJ whole genome shotgun (WGS) entry which is preliminary data.</text>
</comment>
<evidence type="ECO:0000313" key="2">
    <source>
        <dbReference type="Proteomes" id="UP000241639"/>
    </source>
</evidence>
<keyword evidence="2" id="KW-1185">Reference proteome</keyword>
<gene>
    <name evidence="1" type="ORF">C8J48_1419</name>
</gene>
<sequence>MNEILEVLPYRPPFLLVDQICEYQSGYWVKGYKNLSWSEWFFDQKSEKPAMPFMLVVESIAQLSVCLDDPQNGLGFLASFKGVRFENHAYPGDRLDLFFEIIKKKRTFMIGYGEARVEGKSIVQVEEMSIYLSANAG</sequence>